<keyword evidence="2" id="KW-0238">DNA-binding</keyword>
<dbReference type="InterPro" id="IPR000524">
    <property type="entry name" value="Tscrpt_reg_HTH_GntR"/>
</dbReference>
<name>A0ABW2C8T2_9PSEU</name>
<dbReference type="EMBL" id="JBHSXX010000001">
    <property type="protein sequence ID" value="MFC6871102.1"/>
    <property type="molecule type" value="Genomic_DNA"/>
</dbReference>
<protein>
    <submittedName>
        <fullName evidence="5">GntR family transcriptional regulator</fullName>
    </submittedName>
</protein>
<dbReference type="SUPFAM" id="SSF46785">
    <property type="entry name" value="Winged helix' DNA-binding domain"/>
    <property type="match status" value="1"/>
</dbReference>
<sequence length="121" mass="12594">MIVSIDTGSRLSPYEQVRSQVADQINTGELPVGSKLPTVRNLAGDLGIAPNTVARAYRELEAAGLLETKGRAGTFVAAGKDKARRKAAAAAKSYARTVISLGISDDEALAIVGAALRAESR</sequence>
<gene>
    <name evidence="5" type="ORF">ACFQGD_28670</name>
</gene>
<dbReference type="SMART" id="SM00345">
    <property type="entry name" value="HTH_GNTR"/>
    <property type="match status" value="1"/>
</dbReference>
<evidence type="ECO:0000313" key="5">
    <source>
        <dbReference type="EMBL" id="MFC6871102.1"/>
    </source>
</evidence>
<dbReference type="RefSeq" id="WP_345406290.1">
    <property type="nucleotide sequence ID" value="NZ_BAABLA010000122.1"/>
</dbReference>
<dbReference type="Gene3D" id="1.10.10.10">
    <property type="entry name" value="Winged helix-like DNA-binding domain superfamily/Winged helix DNA-binding domain"/>
    <property type="match status" value="1"/>
</dbReference>
<evidence type="ECO:0000259" key="4">
    <source>
        <dbReference type="PROSITE" id="PS50949"/>
    </source>
</evidence>
<dbReference type="PANTHER" id="PTHR38445">
    <property type="entry name" value="HTH-TYPE TRANSCRIPTIONAL REPRESSOR YTRA"/>
    <property type="match status" value="1"/>
</dbReference>
<keyword evidence="6" id="KW-1185">Reference proteome</keyword>
<evidence type="ECO:0000313" key="6">
    <source>
        <dbReference type="Proteomes" id="UP001596337"/>
    </source>
</evidence>
<dbReference type="CDD" id="cd07377">
    <property type="entry name" value="WHTH_GntR"/>
    <property type="match status" value="1"/>
</dbReference>
<keyword evidence="3" id="KW-0804">Transcription</keyword>
<reference evidence="6" key="1">
    <citation type="journal article" date="2019" name="Int. J. Syst. Evol. Microbiol.">
        <title>The Global Catalogue of Microorganisms (GCM) 10K type strain sequencing project: providing services to taxonomists for standard genome sequencing and annotation.</title>
        <authorList>
            <consortium name="The Broad Institute Genomics Platform"/>
            <consortium name="The Broad Institute Genome Sequencing Center for Infectious Disease"/>
            <person name="Wu L."/>
            <person name="Ma J."/>
        </authorList>
    </citation>
    <scope>NUCLEOTIDE SEQUENCE [LARGE SCALE GENOMIC DNA]</scope>
    <source>
        <strain evidence="6">KCTC 32255</strain>
    </source>
</reference>
<comment type="caution">
    <text evidence="5">The sequence shown here is derived from an EMBL/GenBank/DDBJ whole genome shotgun (WGS) entry which is preliminary data.</text>
</comment>
<dbReference type="PROSITE" id="PS50949">
    <property type="entry name" value="HTH_GNTR"/>
    <property type="match status" value="1"/>
</dbReference>
<dbReference type="InterPro" id="IPR036390">
    <property type="entry name" value="WH_DNA-bd_sf"/>
</dbReference>
<dbReference type="Pfam" id="PF00392">
    <property type="entry name" value="GntR"/>
    <property type="match status" value="1"/>
</dbReference>
<proteinExistence type="predicted"/>
<dbReference type="PANTHER" id="PTHR38445:SF9">
    <property type="entry name" value="HTH-TYPE TRANSCRIPTIONAL REPRESSOR YTRA"/>
    <property type="match status" value="1"/>
</dbReference>
<evidence type="ECO:0000256" key="2">
    <source>
        <dbReference type="ARBA" id="ARBA00023125"/>
    </source>
</evidence>
<organism evidence="5 6">
    <name type="scientific">Haloechinothrix salitolerans</name>
    <dbReference type="NCBI Taxonomy" id="926830"/>
    <lineage>
        <taxon>Bacteria</taxon>
        <taxon>Bacillati</taxon>
        <taxon>Actinomycetota</taxon>
        <taxon>Actinomycetes</taxon>
        <taxon>Pseudonocardiales</taxon>
        <taxon>Pseudonocardiaceae</taxon>
        <taxon>Haloechinothrix</taxon>
    </lineage>
</organism>
<evidence type="ECO:0000256" key="1">
    <source>
        <dbReference type="ARBA" id="ARBA00023015"/>
    </source>
</evidence>
<keyword evidence="1" id="KW-0805">Transcription regulation</keyword>
<dbReference type="Proteomes" id="UP001596337">
    <property type="component" value="Unassembled WGS sequence"/>
</dbReference>
<accession>A0ABW2C8T2</accession>
<evidence type="ECO:0000256" key="3">
    <source>
        <dbReference type="ARBA" id="ARBA00023163"/>
    </source>
</evidence>
<feature type="domain" description="HTH gntR-type" evidence="4">
    <location>
        <begin position="11"/>
        <end position="79"/>
    </location>
</feature>
<dbReference type="InterPro" id="IPR036388">
    <property type="entry name" value="WH-like_DNA-bd_sf"/>
</dbReference>